<dbReference type="InterPro" id="IPR004864">
    <property type="entry name" value="LEA_2"/>
</dbReference>
<evidence type="ECO:0000259" key="1">
    <source>
        <dbReference type="Pfam" id="PF03168"/>
    </source>
</evidence>
<comment type="caution">
    <text evidence="2">The sequence shown here is derived from an EMBL/GenBank/DDBJ whole genome shotgun (WGS) entry which is preliminary data.</text>
</comment>
<dbReference type="OrthoDB" id="6196336at2"/>
<dbReference type="Gene3D" id="2.60.40.1820">
    <property type="match status" value="1"/>
</dbReference>
<dbReference type="SUPFAM" id="SSF117070">
    <property type="entry name" value="LEA14-like"/>
    <property type="match status" value="1"/>
</dbReference>
<accession>A0A364NN13</accession>
<dbReference type="EMBL" id="QKRX01000005">
    <property type="protein sequence ID" value="RAU18380.1"/>
    <property type="molecule type" value="Genomic_DNA"/>
</dbReference>
<feature type="domain" description="Late embryogenesis abundant protein LEA-2 subgroup" evidence="1">
    <location>
        <begin position="55"/>
        <end position="139"/>
    </location>
</feature>
<sequence>MNSTRRAVLLSILALPVIGCASIKGAYEKPHVKVTSFTMVPNQQGIAPKFAIGIEVVNPNRVGLNLRGMSYSVEVENYRILSGAAPDLPSVPAYGSANFVIEASPDLLGSARLISDVLSSQRNQYNYTFKARIDAGSLIPFINVEETGRFNF</sequence>
<evidence type="ECO:0000313" key="3">
    <source>
        <dbReference type="Proteomes" id="UP000250744"/>
    </source>
</evidence>
<dbReference type="Proteomes" id="UP000250744">
    <property type="component" value="Unassembled WGS sequence"/>
</dbReference>
<keyword evidence="3" id="KW-1185">Reference proteome</keyword>
<gene>
    <name evidence="2" type="ORF">DN062_09130</name>
</gene>
<dbReference type="AlphaFoldDB" id="A0A364NN13"/>
<evidence type="ECO:0000313" key="2">
    <source>
        <dbReference type="EMBL" id="RAU18380.1"/>
    </source>
</evidence>
<dbReference type="Pfam" id="PF03168">
    <property type="entry name" value="LEA_2"/>
    <property type="match status" value="1"/>
</dbReference>
<dbReference type="RefSeq" id="WP_112159020.1">
    <property type="nucleotide sequence ID" value="NZ_QKRX01000005.1"/>
</dbReference>
<organism evidence="2 3">
    <name type="scientific">Nitrincola tibetensis</name>
    <dbReference type="NCBI Taxonomy" id="2219697"/>
    <lineage>
        <taxon>Bacteria</taxon>
        <taxon>Pseudomonadati</taxon>
        <taxon>Pseudomonadota</taxon>
        <taxon>Gammaproteobacteria</taxon>
        <taxon>Oceanospirillales</taxon>
        <taxon>Oceanospirillaceae</taxon>
        <taxon>Nitrincola</taxon>
    </lineage>
</organism>
<proteinExistence type="predicted"/>
<protein>
    <recommendedName>
        <fullName evidence="1">Late embryogenesis abundant protein LEA-2 subgroup domain-containing protein</fullName>
    </recommendedName>
</protein>
<name>A0A364NN13_9GAMM</name>
<reference evidence="2 3" key="1">
    <citation type="submission" date="2018-06" db="EMBL/GenBank/DDBJ databases">
        <title>Nitrincola tibetense sp. nov., isolated from Lake XuguoCo on Tibetan Plateau.</title>
        <authorList>
            <person name="Xing P."/>
        </authorList>
    </citation>
    <scope>NUCLEOTIDE SEQUENCE [LARGE SCALE GENOMIC DNA]</scope>
    <source>
        <strain evidence="3">xg18</strain>
    </source>
</reference>